<evidence type="ECO:0000256" key="5">
    <source>
        <dbReference type="ARBA" id="ARBA00022723"/>
    </source>
</evidence>
<keyword evidence="14" id="KW-1185">Reference proteome</keyword>
<evidence type="ECO:0000256" key="9">
    <source>
        <dbReference type="ARBA" id="ARBA00023211"/>
    </source>
</evidence>
<name>A0A1I8GJ70_9PLAT</name>
<feature type="compositionally biased region" description="Polar residues" evidence="12">
    <location>
        <begin position="43"/>
        <end position="70"/>
    </location>
</feature>
<dbReference type="InterPro" id="IPR039787">
    <property type="entry name" value="ENDOU"/>
</dbReference>
<keyword evidence="8 11" id="KW-0694">RNA-binding</keyword>
<protein>
    <recommendedName>
        <fullName evidence="11">Uridylate-specific endoribonuclease</fullName>
        <ecNumber evidence="11">4.6.1.-</ecNumber>
    </recommendedName>
</protein>
<keyword evidence="6 11" id="KW-0255">Endonuclease</keyword>
<dbReference type="Pfam" id="PF09412">
    <property type="entry name" value="XendoU"/>
    <property type="match status" value="1"/>
</dbReference>
<evidence type="ECO:0000256" key="2">
    <source>
        <dbReference type="ARBA" id="ARBA00010168"/>
    </source>
</evidence>
<proteinExistence type="inferred from homology"/>
<comment type="subunit">
    <text evidence="3 11">Monomer.</text>
</comment>
<evidence type="ECO:0000256" key="8">
    <source>
        <dbReference type="ARBA" id="ARBA00022884"/>
    </source>
</evidence>
<dbReference type="AlphaFoldDB" id="A0A1I8GJ70"/>
<dbReference type="WBParaSite" id="maker-uti_cns_0002173-snap-gene-0.3-mRNA-1">
    <property type="protein sequence ID" value="maker-uti_cns_0002173-snap-gene-0.3-mRNA-1"/>
    <property type="gene ID" value="maker-uti_cns_0002173-snap-gene-0.3"/>
</dbReference>
<evidence type="ECO:0000313" key="16">
    <source>
        <dbReference type="WBParaSite" id="maker-uti_cns_0003087-snap-gene-0.2-mRNA-1"/>
    </source>
</evidence>
<evidence type="ECO:0000259" key="13">
    <source>
        <dbReference type="PROSITE" id="PS51959"/>
    </source>
</evidence>
<evidence type="ECO:0000256" key="1">
    <source>
        <dbReference type="ARBA" id="ARBA00001936"/>
    </source>
</evidence>
<keyword evidence="5 11" id="KW-0479">Metal-binding</keyword>
<reference evidence="15 16" key="1">
    <citation type="submission" date="2016-11" db="UniProtKB">
        <authorList>
            <consortium name="WormBaseParasite"/>
        </authorList>
    </citation>
    <scope>IDENTIFICATION</scope>
</reference>
<comment type="similarity">
    <text evidence="2 11">Belongs to the ENDOU family.</text>
</comment>
<organism evidence="14 15">
    <name type="scientific">Macrostomum lignano</name>
    <dbReference type="NCBI Taxonomy" id="282301"/>
    <lineage>
        <taxon>Eukaryota</taxon>
        <taxon>Metazoa</taxon>
        <taxon>Spiralia</taxon>
        <taxon>Lophotrochozoa</taxon>
        <taxon>Platyhelminthes</taxon>
        <taxon>Rhabditophora</taxon>
        <taxon>Macrostomorpha</taxon>
        <taxon>Macrostomida</taxon>
        <taxon>Macrostomidae</taxon>
        <taxon>Macrostomum</taxon>
    </lineage>
</organism>
<evidence type="ECO:0000256" key="4">
    <source>
        <dbReference type="ARBA" id="ARBA00022722"/>
    </source>
</evidence>
<dbReference type="GO" id="GO:0004521">
    <property type="term" value="F:RNA endonuclease activity"/>
    <property type="evidence" value="ECO:0007669"/>
    <property type="project" value="UniProtKB-UniRule"/>
</dbReference>
<evidence type="ECO:0000313" key="14">
    <source>
        <dbReference type="Proteomes" id="UP000095280"/>
    </source>
</evidence>
<dbReference type="InterPro" id="IPR037227">
    <property type="entry name" value="EndoU-like"/>
</dbReference>
<dbReference type="WBParaSite" id="maker-uti_cns_0003087-snap-gene-0.2-mRNA-1">
    <property type="protein sequence ID" value="maker-uti_cns_0003087-snap-gene-0.2-mRNA-1"/>
    <property type="gene ID" value="maker-uti_cns_0003087-snap-gene-0.2"/>
</dbReference>
<dbReference type="GO" id="GO:0016787">
    <property type="term" value="F:hydrolase activity"/>
    <property type="evidence" value="ECO:0007669"/>
    <property type="project" value="UniProtKB-KW"/>
</dbReference>
<evidence type="ECO:0000313" key="15">
    <source>
        <dbReference type="WBParaSite" id="maker-uti_cns_0002173-snap-gene-0.3-mRNA-1"/>
    </source>
</evidence>
<dbReference type="InterPro" id="IPR018998">
    <property type="entry name" value="EndoU_C"/>
</dbReference>
<keyword evidence="9 11" id="KW-0464">Manganese</keyword>
<evidence type="ECO:0000256" key="3">
    <source>
        <dbReference type="ARBA" id="ARBA00011245"/>
    </source>
</evidence>
<comment type="catalytic activity">
    <reaction evidence="11">
        <text>ribonucleotidyl-uridine-RNA = a 5'-end dephospho-uridine-RNA + a 3'-end 2',3'-cyclophospho-ribonucleotide-RNA</text>
        <dbReference type="Rhea" id="RHEA:67792"/>
        <dbReference type="Rhea" id="RHEA-COMP:10464"/>
        <dbReference type="Rhea" id="RHEA-COMP:17354"/>
        <dbReference type="Rhea" id="RHEA-COMP:17356"/>
        <dbReference type="ChEBI" id="CHEBI:83064"/>
        <dbReference type="ChEBI" id="CHEBI:173117"/>
        <dbReference type="ChEBI" id="CHEBI:173224"/>
    </reaction>
</comment>
<comment type="cofactor">
    <cofactor evidence="1 11">
        <name>Mn(2+)</name>
        <dbReference type="ChEBI" id="CHEBI:29035"/>
    </cofactor>
</comment>
<dbReference type="GO" id="GO:0003723">
    <property type="term" value="F:RNA binding"/>
    <property type="evidence" value="ECO:0007669"/>
    <property type="project" value="UniProtKB-UniRule"/>
</dbReference>
<keyword evidence="4 11" id="KW-0540">Nuclease</keyword>
<feature type="region of interest" description="Disordered" evidence="12">
    <location>
        <begin position="42"/>
        <end position="86"/>
    </location>
</feature>
<dbReference type="EC" id="4.6.1.-" evidence="11"/>
<evidence type="ECO:0000256" key="10">
    <source>
        <dbReference type="ARBA" id="ARBA00023239"/>
    </source>
</evidence>
<evidence type="ECO:0000256" key="12">
    <source>
        <dbReference type="SAM" id="MobiDB-lite"/>
    </source>
</evidence>
<evidence type="ECO:0000256" key="11">
    <source>
        <dbReference type="RuleBase" id="RU367085"/>
    </source>
</evidence>
<dbReference type="SUPFAM" id="SSF142877">
    <property type="entry name" value="EndoU-like"/>
    <property type="match status" value="1"/>
</dbReference>
<evidence type="ECO:0000256" key="7">
    <source>
        <dbReference type="ARBA" id="ARBA00022801"/>
    </source>
</evidence>
<dbReference type="GO" id="GO:0016829">
    <property type="term" value="F:lyase activity"/>
    <property type="evidence" value="ECO:0007669"/>
    <property type="project" value="UniProtKB-KW"/>
</dbReference>
<dbReference type="Proteomes" id="UP000095280">
    <property type="component" value="Unplaced"/>
</dbReference>
<dbReference type="PANTHER" id="PTHR12439">
    <property type="entry name" value="PLACENTAL PROTEIN 11-RELATED"/>
    <property type="match status" value="1"/>
</dbReference>
<keyword evidence="7 11" id="KW-0378">Hydrolase</keyword>
<evidence type="ECO:0000256" key="6">
    <source>
        <dbReference type="ARBA" id="ARBA00022759"/>
    </source>
</evidence>
<feature type="domain" description="EndoU" evidence="13">
    <location>
        <begin position="95"/>
        <end position="368"/>
    </location>
</feature>
<dbReference type="PANTHER" id="PTHR12439:SF11">
    <property type="entry name" value="URIDYLATE-SPECIFIC ENDORIBONUCLEASE"/>
    <property type="match status" value="1"/>
</dbReference>
<feature type="compositionally biased region" description="Basic and acidic residues" evidence="12">
    <location>
        <begin position="71"/>
        <end position="86"/>
    </location>
</feature>
<dbReference type="PROSITE" id="PS51959">
    <property type="entry name" value="ENDOU"/>
    <property type="match status" value="1"/>
</dbReference>
<keyword evidence="10" id="KW-0456">Lyase</keyword>
<accession>A0A1I8GJ70</accession>
<sequence>MKRTRMPQRLKQQFRRLDALIRVYSPPRQARVVFWDPADLPASSPSVATDSGEQPSTNACNSRSSQQQVPQEDRDGLTAAPSRREIKQQAQRRWVGSVVEALSDVFSAIWTNFIETSAEFQQASQLRPGSGGSRPGTDAKLVSNAFSSDQLMSSRPSFRIHFRLLQEFSNSHALTDWENNAAVNAYIEQLKFDPMITECCTGLFNRLDVPTLQTVDSFVRTLRQVWFQPLETNAGQPRCGYHHVCIGEFHSRSKSIGGMHNWFKYLLEEEKHNTRILNWWSYEKDLHLISMKFNMKHPDFDAWYTKEKSSFLVGVPTDFELLLFTVVTMVNPNRDTSIQIKDYEPLVVVPRSLKKTGSLVTAYFRESPKRISG</sequence>
<dbReference type="GO" id="GO:0046872">
    <property type="term" value="F:metal ion binding"/>
    <property type="evidence" value="ECO:0007669"/>
    <property type="project" value="UniProtKB-UniRule"/>
</dbReference>